<protein>
    <submittedName>
        <fullName evidence="2">DUF308 domain-containing protein</fullName>
    </submittedName>
</protein>
<feature type="transmembrane region" description="Helical" evidence="1">
    <location>
        <begin position="7"/>
        <end position="25"/>
    </location>
</feature>
<evidence type="ECO:0000313" key="2">
    <source>
        <dbReference type="EMBL" id="MFC4033300.1"/>
    </source>
</evidence>
<organism evidence="2 3">
    <name type="scientific">Streptomyces polygonati</name>
    <dbReference type="NCBI Taxonomy" id="1617087"/>
    <lineage>
        <taxon>Bacteria</taxon>
        <taxon>Bacillati</taxon>
        <taxon>Actinomycetota</taxon>
        <taxon>Actinomycetes</taxon>
        <taxon>Kitasatosporales</taxon>
        <taxon>Streptomycetaceae</taxon>
        <taxon>Streptomyces</taxon>
    </lineage>
</organism>
<keyword evidence="1" id="KW-0812">Transmembrane</keyword>
<sequence>MSNLLRIHLVRGLAAIAWAVGFATVRDSLSAASVVLLIAYPLIDVAASLLDARDASGTPARTLQLVNTALSAVAAVGLGVAAVSGQAAVLCAFGVWAVVSGAAQFTVALRRRGSELGGQWPMLIAGALSVIAGATYLVAAAGEHPDLDALITYTAAGGTFFVLQAAASAWRRRRTRGLPA</sequence>
<feature type="transmembrane region" description="Helical" evidence="1">
    <location>
        <begin position="62"/>
        <end position="81"/>
    </location>
</feature>
<comment type="caution">
    <text evidence="2">The sequence shown here is derived from an EMBL/GenBank/DDBJ whole genome shotgun (WGS) entry which is preliminary data.</text>
</comment>
<keyword evidence="3" id="KW-1185">Reference proteome</keyword>
<name>A0ABV8HMS1_9ACTN</name>
<proteinExistence type="predicted"/>
<feature type="transmembrane region" description="Helical" evidence="1">
    <location>
        <begin position="31"/>
        <end position="50"/>
    </location>
</feature>
<accession>A0ABV8HMS1</accession>
<dbReference type="Proteomes" id="UP001595765">
    <property type="component" value="Unassembled WGS sequence"/>
</dbReference>
<feature type="transmembrane region" description="Helical" evidence="1">
    <location>
        <begin position="120"/>
        <end position="138"/>
    </location>
</feature>
<keyword evidence="1" id="KW-1133">Transmembrane helix</keyword>
<gene>
    <name evidence="2" type="ORF">ACFO3J_17645</name>
</gene>
<feature type="transmembrane region" description="Helical" evidence="1">
    <location>
        <begin position="87"/>
        <end position="108"/>
    </location>
</feature>
<evidence type="ECO:0000256" key="1">
    <source>
        <dbReference type="SAM" id="Phobius"/>
    </source>
</evidence>
<keyword evidence="1" id="KW-0472">Membrane</keyword>
<dbReference type="Pfam" id="PF03729">
    <property type="entry name" value="DUF308"/>
    <property type="match status" value="1"/>
</dbReference>
<dbReference type="InterPro" id="IPR005325">
    <property type="entry name" value="DUF308_memb"/>
</dbReference>
<reference evidence="3" key="1">
    <citation type="journal article" date="2019" name="Int. J. Syst. Evol. Microbiol.">
        <title>The Global Catalogue of Microorganisms (GCM) 10K type strain sequencing project: providing services to taxonomists for standard genome sequencing and annotation.</title>
        <authorList>
            <consortium name="The Broad Institute Genomics Platform"/>
            <consortium name="The Broad Institute Genome Sequencing Center for Infectious Disease"/>
            <person name="Wu L."/>
            <person name="Ma J."/>
        </authorList>
    </citation>
    <scope>NUCLEOTIDE SEQUENCE [LARGE SCALE GENOMIC DNA]</scope>
    <source>
        <strain evidence="3">CGMCC 4.7237</strain>
    </source>
</reference>
<dbReference type="RefSeq" id="WP_386430394.1">
    <property type="nucleotide sequence ID" value="NZ_JBHSBB010000012.1"/>
</dbReference>
<evidence type="ECO:0000313" key="3">
    <source>
        <dbReference type="Proteomes" id="UP001595765"/>
    </source>
</evidence>
<dbReference type="EMBL" id="JBHSBB010000012">
    <property type="protein sequence ID" value="MFC4033300.1"/>
    <property type="molecule type" value="Genomic_DNA"/>
</dbReference>
<feature type="transmembrane region" description="Helical" evidence="1">
    <location>
        <begin position="150"/>
        <end position="170"/>
    </location>
</feature>